<protein>
    <recommendedName>
        <fullName evidence="4">Alanine dehydrogenase/pyridine nucleotide transhydrogenase N-terminal domain-containing protein</fullName>
    </recommendedName>
</protein>
<dbReference type="OrthoDB" id="10059875at2759"/>
<dbReference type="Proteomes" id="UP000076761">
    <property type="component" value="Unassembled WGS sequence"/>
</dbReference>
<dbReference type="InterPro" id="IPR036291">
    <property type="entry name" value="NAD(P)-bd_dom_sf"/>
</dbReference>
<proteinExistence type="predicted"/>
<dbReference type="SMART" id="SM01003">
    <property type="entry name" value="AlaDh_PNT_N"/>
    <property type="match status" value="1"/>
</dbReference>
<dbReference type="InParanoid" id="A0A165VWQ9"/>
<dbReference type="SUPFAM" id="SSF52283">
    <property type="entry name" value="Formate/glycerate dehydrogenase catalytic domain-like"/>
    <property type="match status" value="1"/>
</dbReference>
<dbReference type="PANTHER" id="PTHR11133:SF22">
    <property type="entry name" value="ALPHA-AMINOADIPIC SEMIALDEHYDE SYNTHASE, MITOCHONDRIAL"/>
    <property type="match status" value="1"/>
</dbReference>
<dbReference type="STRING" id="1314782.A0A165VWQ9"/>
<sequence length="995" mass="107702">MRSRPLLLRAHRRCAHTSAKSVTIGIRREDPARIWERRCPLTPDAVHELVRDGVNVLVQDCSRRVYTSDEFVKAGASLHSTLSPAHIVLGIKETPLPELLTSPAPDSAPRTHLMFSHTIKGQAYNMPLLARFLTDSSGKEGLPRLIDWELLTDEQGKRTVGFGWFAGVAGVLESLSTLAHVHLEHGVASPFLYTPRPHLHPSLPSIRASLRRVGDLIREGGTPRDAGPIVIGVTGTGKVAQGMLDILEDLPVQRVTLEELDRLVRNEDTDLRKIYLLHALPQDYFTRGDGNAYDREDYYKNPHLYKSEFHTKIQPYLTLLLHGAGWSVGYPRVLTNAGLVQALAIAQTLPGGGKGRGCVVGDVSCDVEGGLEFLPRHSTLSSPFFTTRPPAHPPCLPPVTVMAVDILPSSLPLDASQHFSQGILPYLRTLIGEYRGQRGGDEGIGRALERATVARGGELQGANRWLREPLDAWRATVSSSSALSPSPISSISGSSVVEAGKLVPGRKKRVLLLGSGMVAAPVVERIAGRGDVEVVVASNARAEAEKLVDRFGNGNAEAVLLDVENLEKVGELVGQADVVISLLPVPFHPIIAQQCIKHKTHMVTASYISPSMKELHASALTSDTLILNEIGLDPGIDHCSAFSLLKAIKGQGKTVRSFVSFCGGLPAPECAEDVPLGYKFSWSPLGVLRAAKAGARFRLNGKDHEIAEPNLLRHRFADVPVSNVLRLEGIANRDSMPYAETYGLGPLNELRTVLRGTLRYPGFCGLMQSFKEIGLLEFDPKFRLDSWSSLAQHAFAHKYNDFVKADHHSLISALSNVLSSDSGDLGSALGALSWLGVVPNPDLASSNDITSMPPLPRVEMAPIELLATVLAHKLAYKSGERDMVVLHHEIVASSSAPSYPNTEEIYTSTLMAYGTPVHSAMALTVGLPVAIAALRVLDGKVTMRGVRGPEEDGLWRGVLMGMEEVGLGMKEKVRVGLNGMERVLEEGLGRATGVQ</sequence>
<dbReference type="SUPFAM" id="SSF55347">
    <property type="entry name" value="Glyceraldehyde-3-phosphate dehydrogenase-like, C-terminal domain"/>
    <property type="match status" value="1"/>
</dbReference>
<keyword evidence="1" id="KW-0521">NADP</keyword>
<gene>
    <name evidence="5" type="ORF">NEOLEDRAFT_1201301</name>
</gene>
<dbReference type="CDD" id="cd12189">
    <property type="entry name" value="LKR_SDH_like"/>
    <property type="match status" value="1"/>
</dbReference>
<reference evidence="5 6" key="1">
    <citation type="journal article" date="2016" name="Mol. Biol. Evol.">
        <title>Comparative Genomics of Early-Diverging Mushroom-Forming Fungi Provides Insights into the Origins of Lignocellulose Decay Capabilities.</title>
        <authorList>
            <person name="Nagy L.G."/>
            <person name="Riley R."/>
            <person name="Tritt A."/>
            <person name="Adam C."/>
            <person name="Daum C."/>
            <person name="Floudas D."/>
            <person name="Sun H."/>
            <person name="Yadav J.S."/>
            <person name="Pangilinan J."/>
            <person name="Larsson K.H."/>
            <person name="Matsuura K."/>
            <person name="Barry K."/>
            <person name="Labutti K."/>
            <person name="Kuo R."/>
            <person name="Ohm R.A."/>
            <person name="Bhattacharya S.S."/>
            <person name="Shirouzu T."/>
            <person name="Yoshinaga Y."/>
            <person name="Martin F.M."/>
            <person name="Grigoriev I.V."/>
            <person name="Hibbett D.S."/>
        </authorList>
    </citation>
    <scope>NUCLEOTIDE SEQUENCE [LARGE SCALE GENOMIC DNA]</scope>
    <source>
        <strain evidence="5 6">HHB14362 ss-1</strain>
    </source>
</reference>
<keyword evidence="3" id="KW-0457">Lysine biosynthesis</keyword>
<dbReference type="InterPro" id="IPR005097">
    <property type="entry name" value="Sacchrp_dh_NADP-bd"/>
</dbReference>
<dbReference type="Gene3D" id="3.40.50.720">
    <property type="entry name" value="NAD(P)-binding Rossmann-like Domain"/>
    <property type="match status" value="2"/>
</dbReference>
<dbReference type="Pfam" id="PF05222">
    <property type="entry name" value="AlaDh_PNT_N"/>
    <property type="match status" value="1"/>
</dbReference>
<dbReference type="Gene3D" id="1.10.1870.10">
    <property type="entry name" value="Domain 3, Saccharopine reductase"/>
    <property type="match status" value="1"/>
</dbReference>
<evidence type="ECO:0000256" key="1">
    <source>
        <dbReference type="ARBA" id="ARBA00022857"/>
    </source>
</evidence>
<evidence type="ECO:0000259" key="4">
    <source>
        <dbReference type="SMART" id="SM01003"/>
    </source>
</evidence>
<dbReference type="AlphaFoldDB" id="A0A165VWQ9"/>
<evidence type="ECO:0000256" key="2">
    <source>
        <dbReference type="ARBA" id="ARBA00023002"/>
    </source>
</evidence>
<dbReference type="GO" id="GO:0019878">
    <property type="term" value="P:lysine biosynthetic process via aminoadipic acid"/>
    <property type="evidence" value="ECO:0007669"/>
    <property type="project" value="TreeGrafter"/>
</dbReference>
<dbReference type="FunFam" id="3.40.50.720:FF:000072">
    <property type="entry name" value="Saccharopine dehydrogenase [NADP(+), L-glutamate-forming]"/>
    <property type="match status" value="1"/>
</dbReference>
<dbReference type="Gene3D" id="3.30.360.10">
    <property type="entry name" value="Dihydrodipicolinate Reductase, domain 2"/>
    <property type="match status" value="1"/>
</dbReference>
<evidence type="ECO:0000313" key="5">
    <source>
        <dbReference type="EMBL" id="KZT30315.1"/>
    </source>
</evidence>
<keyword evidence="6" id="KW-1185">Reference proteome</keyword>
<evidence type="ECO:0000313" key="6">
    <source>
        <dbReference type="Proteomes" id="UP000076761"/>
    </source>
</evidence>
<dbReference type="EMBL" id="KV425552">
    <property type="protein sequence ID" value="KZT30315.1"/>
    <property type="molecule type" value="Genomic_DNA"/>
</dbReference>
<dbReference type="GO" id="GO:0004753">
    <property type="term" value="F:saccharopine dehydrogenase activity"/>
    <property type="evidence" value="ECO:0007669"/>
    <property type="project" value="TreeGrafter"/>
</dbReference>
<dbReference type="InterPro" id="IPR032095">
    <property type="entry name" value="Sacchrp_dh-like_C"/>
</dbReference>
<evidence type="ECO:0000256" key="3">
    <source>
        <dbReference type="ARBA" id="ARBA00023154"/>
    </source>
</evidence>
<keyword evidence="3" id="KW-0028">Amino-acid biosynthesis</keyword>
<accession>A0A165VWQ9</accession>
<dbReference type="InterPro" id="IPR007886">
    <property type="entry name" value="AlaDH/PNT_N"/>
</dbReference>
<dbReference type="SUPFAM" id="SSF51735">
    <property type="entry name" value="NAD(P)-binding Rossmann-fold domains"/>
    <property type="match status" value="1"/>
</dbReference>
<organism evidence="5 6">
    <name type="scientific">Neolentinus lepideus HHB14362 ss-1</name>
    <dbReference type="NCBI Taxonomy" id="1314782"/>
    <lineage>
        <taxon>Eukaryota</taxon>
        <taxon>Fungi</taxon>
        <taxon>Dikarya</taxon>
        <taxon>Basidiomycota</taxon>
        <taxon>Agaricomycotina</taxon>
        <taxon>Agaricomycetes</taxon>
        <taxon>Gloeophyllales</taxon>
        <taxon>Gloeophyllaceae</taxon>
        <taxon>Neolentinus</taxon>
    </lineage>
</organism>
<keyword evidence="2" id="KW-0560">Oxidoreductase</keyword>
<dbReference type="PANTHER" id="PTHR11133">
    <property type="entry name" value="SACCHAROPINE DEHYDROGENASE"/>
    <property type="match status" value="1"/>
</dbReference>
<feature type="domain" description="Alanine dehydrogenase/pyridine nucleotide transhydrogenase N-terminal" evidence="4">
    <location>
        <begin position="25"/>
        <end position="169"/>
    </location>
</feature>
<name>A0A165VWQ9_9AGAM</name>
<dbReference type="GO" id="GO:0005737">
    <property type="term" value="C:cytoplasm"/>
    <property type="evidence" value="ECO:0007669"/>
    <property type="project" value="TreeGrafter"/>
</dbReference>
<dbReference type="InterPro" id="IPR051168">
    <property type="entry name" value="AASS"/>
</dbReference>
<dbReference type="Pfam" id="PF16653">
    <property type="entry name" value="Sacchrp_dh_C"/>
    <property type="match status" value="1"/>
</dbReference>
<dbReference type="Pfam" id="PF03435">
    <property type="entry name" value="Sacchrp_dh_NADP"/>
    <property type="match status" value="1"/>
</dbReference>